<proteinExistence type="predicted"/>
<evidence type="ECO:0000256" key="1">
    <source>
        <dbReference type="SAM" id="Coils"/>
    </source>
</evidence>
<feature type="coiled-coil region" evidence="1">
    <location>
        <begin position="67"/>
        <end position="94"/>
    </location>
</feature>
<evidence type="ECO:0000313" key="2">
    <source>
        <dbReference type="EMBL" id="SBW11257.1"/>
    </source>
</evidence>
<reference evidence="2" key="1">
    <citation type="submission" date="2016-04" db="EMBL/GenBank/DDBJ databases">
        <authorList>
            <person name="Evans L.H."/>
            <person name="Alamgir A."/>
            <person name="Owens N."/>
            <person name="Weber N.D."/>
            <person name="Virtaneva K."/>
            <person name="Barbian K."/>
            <person name="Babar A."/>
            <person name="Rosenke K."/>
        </authorList>
    </citation>
    <scope>NUCLEOTIDE SEQUENCE</scope>
    <source>
        <strain evidence="2">86</strain>
    </source>
</reference>
<organism evidence="2">
    <name type="scientific">uncultured Alphaproteobacteria bacterium</name>
    <dbReference type="NCBI Taxonomy" id="91750"/>
    <lineage>
        <taxon>Bacteria</taxon>
        <taxon>Pseudomonadati</taxon>
        <taxon>Pseudomonadota</taxon>
        <taxon>Alphaproteobacteria</taxon>
        <taxon>environmental samples</taxon>
    </lineage>
</organism>
<accession>A0A212KHW8</accession>
<dbReference type="AlphaFoldDB" id="A0A212KHW8"/>
<protein>
    <submittedName>
        <fullName evidence="2">Uncharacterized protein</fullName>
    </submittedName>
</protein>
<dbReference type="EMBL" id="FLUO01000002">
    <property type="protein sequence ID" value="SBW11257.1"/>
    <property type="molecule type" value="Genomic_DNA"/>
</dbReference>
<name>A0A212KHW8_9PROT</name>
<keyword evidence="1" id="KW-0175">Coiled coil</keyword>
<sequence>MMSTTTQPWYIPTLFKAGTTFTLAAPIIVGLKYHDTSTAWIAALCGAFVTIVSRFDDLTKVSLGPLKAEMREAINEANATIEQLREVATTITDATLTDLSAGMFWGGLSTKSRLDYHPKMIASLQKIGASQEQIDRAEAGWRNAIGILYLNHITKAAEAAAPNASAFTPARGELRNAFKDSVAPAPSALEQVLSSHSLTSPEIKQWLDDYHHFLATKEIRRYDEFAKD</sequence>
<gene>
    <name evidence="2" type="ORF">KL86APRO_20131</name>
</gene>